<dbReference type="EMBL" id="CP098611">
    <property type="protein sequence ID" value="USR89749.1"/>
    <property type="molecule type" value="Genomic_DNA"/>
</dbReference>
<organism evidence="1 2">
    <name type="scientific">Phormidium yuhuli AB48</name>
    <dbReference type="NCBI Taxonomy" id="2940671"/>
    <lineage>
        <taxon>Bacteria</taxon>
        <taxon>Bacillati</taxon>
        <taxon>Cyanobacteriota</taxon>
        <taxon>Cyanophyceae</taxon>
        <taxon>Oscillatoriophycideae</taxon>
        <taxon>Oscillatoriales</taxon>
        <taxon>Oscillatoriaceae</taxon>
        <taxon>Phormidium</taxon>
        <taxon>Phormidium yuhuli</taxon>
    </lineage>
</organism>
<accession>A0ABY5AKM7</accession>
<gene>
    <name evidence="1" type="ORF">NEA10_12765</name>
</gene>
<protein>
    <submittedName>
        <fullName evidence="1">MBL fold metallo-hydrolase</fullName>
    </submittedName>
</protein>
<dbReference type="SUPFAM" id="SSF56281">
    <property type="entry name" value="Metallo-hydrolase/oxidoreductase"/>
    <property type="match status" value="1"/>
</dbReference>
<dbReference type="Gene3D" id="3.60.15.10">
    <property type="entry name" value="Ribonuclease Z/Hydroxyacylglutathione hydrolase-like"/>
    <property type="match status" value="1"/>
</dbReference>
<dbReference type="PANTHER" id="PTHR39189:SF1">
    <property type="entry name" value="UPF0173 METAL-DEPENDENT HYDROLASE YTKL"/>
    <property type="match status" value="1"/>
</dbReference>
<proteinExistence type="predicted"/>
<dbReference type="InterPro" id="IPR036866">
    <property type="entry name" value="RibonucZ/Hydroxyglut_hydro"/>
</dbReference>
<dbReference type="Pfam" id="PF13483">
    <property type="entry name" value="Lactamase_B_3"/>
    <property type="match status" value="1"/>
</dbReference>
<evidence type="ECO:0000313" key="2">
    <source>
        <dbReference type="Proteomes" id="UP001056708"/>
    </source>
</evidence>
<dbReference type="Proteomes" id="UP001056708">
    <property type="component" value="Chromosome"/>
</dbReference>
<dbReference type="PANTHER" id="PTHR39189">
    <property type="entry name" value="UPF0173 METAL-DEPENDENT HYDROLASE YTKL"/>
    <property type="match status" value="1"/>
</dbReference>
<keyword evidence="2" id="KW-1185">Reference proteome</keyword>
<dbReference type="RefSeq" id="WP_252660868.1">
    <property type="nucleotide sequence ID" value="NZ_CP098611.1"/>
</dbReference>
<reference evidence="1" key="1">
    <citation type="submission" date="2022-06" db="EMBL/GenBank/DDBJ databases">
        <title>Genome sequence of Phormidium yuhuli AB48 isolated from an industrial photobioreactor environment.</title>
        <authorList>
            <person name="Qiu Y."/>
            <person name="Noonan A.J.C."/>
            <person name="Dofher K."/>
            <person name="Koch M."/>
            <person name="Kieft B."/>
            <person name="Lin X."/>
            <person name="Ziels R.M."/>
            <person name="Hallam S.J."/>
        </authorList>
    </citation>
    <scope>NUCLEOTIDE SEQUENCE</scope>
    <source>
        <strain evidence="1">AB48</strain>
    </source>
</reference>
<evidence type="ECO:0000313" key="1">
    <source>
        <dbReference type="EMBL" id="USR89749.1"/>
    </source>
</evidence>
<name>A0ABY5AKM7_9CYAN</name>
<sequence>MKRRQLIRYLQVGAIAATVTGLAGRGQAQSPSQGRLEIEHFGHTSFRFTGGGRRVLTNPFRPGGCTAGYSAPNVEDADVVLVSSFLLDEGDVENVPENKLLFESGIFQLQGMRFEGIPIAHDRLNGRRFGTNMMWRWQQGGLNIVHLGGAAAPIGNEQRILLGRPDVALIPVGGGDKAYNPEEAKAAINRLNPRIIIPTHYRTAAADDTACDIKPLDDFLTLMEGTPVRRENENRVVLTSGDLPEGDRLILVLATPLL</sequence>